<feature type="compositionally biased region" description="Basic and acidic residues" evidence="5">
    <location>
        <begin position="821"/>
        <end position="831"/>
    </location>
</feature>
<feature type="compositionally biased region" description="Basic and acidic residues" evidence="5">
    <location>
        <begin position="794"/>
        <end position="804"/>
    </location>
</feature>
<feature type="active site" evidence="4">
    <location>
        <position position="333"/>
    </location>
</feature>
<accession>A0AAV4LNP9</accession>
<evidence type="ECO:0000256" key="3">
    <source>
        <dbReference type="ARBA" id="ARBA00022807"/>
    </source>
</evidence>
<evidence type="ECO:0000256" key="1">
    <source>
        <dbReference type="ARBA" id="ARBA00022670"/>
    </source>
</evidence>
<feature type="region of interest" description="Disordered" evidence="5">
    <location>
        <begin position="635"/>
        <end position="656"/>
    </location>
</feature>
<protein>
    <submittedName>
        <fullName evidence="7">Calpain family cysteine protease domain-containing protein</fullName>
    </submittedName>
</protein>
<evidence type="ECO:0000256" key="4">
    <source>
        <dbReference type="PROSITE-ProRule" id="PRU00239"/>
    </source>
</evidence>
<evidence type="ECO:0000313" key="8">
    <source>
        <dbReference type="Proteomes" id="UP001497744"/>
    </source>
</evidence>
<feature type="active site" evidence="4">
    <location>
        <position position="358"/>
    </location>
</feature>
<reference evidence="7 8" key="1">
    <citation type="submission" date="2021-06" db="EMBL/GenBank/DDBJ databases">
        <title>Genome sequence of Babesia caballi.</title>
        <authorList>
            <person name="Yamagishi J."/>
            <person name="Kidaka T."/>
            <person name="Ochi A."/>
        </authorList>
    </citation>
    <scope>NUCLEOTIDE SEQUENCE [LARGE SCALE GENOMIC DNA]</scope>
    <source>
        <strain evidence="7">USDA-D6B2</strain>
    </source>
</reference>
<dbReference type="PROSITE" id="PS50203">
    <property type="entry name" value="CALPAIN_CAT"/>
    <property type="match status" value="1"/>
</dbReference>
<dbReference type="InterPro" id="IPR038765">
    <property type="entry name" value="Papain-like_cys_pep_sf"/>
</dbReference>
<comment type="caution">
    <text evidence="7">The sequence shown here is derived from an EMBL/GenBank/DDBJ whole genome shotgun (WGS) entry which is preliminary data.</text>
</comment>
<dbReference type="EMBL" id="BPLF01000001">
    <property type="protein sequence ID" value="GIX61555.1"/>
    <property type="molecule type" value="Genomic_DNA"/>
</dbReference>
<dbReference type="Gene3D" id="3.90.70.10">
    <property type="entry name" value="Cysteine proteinases"/>
    <property type="match status" value="1"/>
</dbReference>
<evidence type="ECO:0000313" key="7">
    <source>
        <dbReference type="EMBL" id="GIX61555.1"/>
    </source>
</evidence>
<evidence type="ECO:0000256" key="5">
    <source>
        <dbReference type="SAM" id="MobiDB-lite"/>
    </source>
</evidence>
<keyword evidence="8" id="KW-1185">Reference proteome</keyword>
<feature type="compositionally biased region" description="Basic residues" evidence="5">
    <location>
        <begin position="805"/>
        <end position="815"/>
    </location>
</feature>
<dbReference type="RefSeq" id="XP_067713626.1">
    <property type="nucleotide sequence ID" value="XM_067857525.1"/>
</dbReference>
<feature type="active site" evidence="4">
    <location>
        <position position="126"/>
    </location>
</feature>
<dbReference type="GO" id="GO:0006508">
    <property type="term" value="P:proteolysis"/>
    <property type="evidence" value="ECO:0007669"/>
    <property type="project" value="UniProtKB-KW"/>
</dbReference>
<evidence type="ECO:0000259" key="6">
    <source>
        <dbReference type="PROSITE" id="PS50203"/>
    </source>
</evidence>
<dbReference type="Pfam" id="PF00648">
    <property type="entry name" value="Peptidase_C2"/>
    <property type="match status" value="1"/>
</dbReference>
<dbReference type="GeneID" id="94193038"/>
<dbReference type="InterPro" id="IPR051297">
    <property type="entry name" value="PalB/RIM13"/>
</dbReference>
<dbReference type="SUPFAM" id="SSF54001">
    <property type="entry name" value="Cysteine proteinases"/>
    <property type="match status" value="1"/>
</dbReference>
<dbReference type="SMART" id="SM00230">
    <property type="entry name" value="CysPc"/>
    <property type="match status" value="1"/>
</dbReference>
<keyword evidence="2 4" id="KW-0378">Hydrolase</keyword>
<organism evidence="7 8">
    <name type="scientific">Babesia caballi</name>
    <dbReference type="NCBI Taxonomy" id="5871"/>
    <lineage>
        <taxon>Eukaryota</taxon>
        <taxon>Sar</taxon>
        <taxon>Alveolata</taxon>
        <taxon>Apicomplexa</taxon>
        <taxon>Aconoidasida</taxon>
        <taxon>Piroplasmida</taxon>
        <taxon>Babesiidae</taxon>
        <taxon>Babesia</taxon>
    </lineage>
</organism>
<feature type="region of interest" description="Disordered" evidence="5">
    <location>
        <begin position="713"/>
        <end position="747"/>
    </location>
</feature>
<keyword evidence="3 4" id="KW-0788">Thiol protease</keyword>
<dbReference type="InterPro" id="IPR001300">
    <property type="entry name" value="Peptidase_C2_calpain_cat"/>
</dbReference>
<dbReference type="GO" id="GO:0004198">
    <property type="term" value="F:calcium-dependent cysteine-type endopeptidase activity"/>
    <property type="evidence" value="ECO:0007669"/>
    <property type="project" value="InterPro"/>
</dbReference>
<keyword evidence="1 4" id="KW-0645">Protease</keyword>
<sequence>MVREGCRCFAGLSRLRRYRSAPKDVDIRIAESVDTSTSVSKTVDPIVRASSVLSNFVAPPWQLVDLYEGYAPVPTWEDPQGRPELTAKQNTRLSHWIRLFENNDKIKLFNAVPSSSRIRQGFVADCSFLAALAALADYEYRYGVPLLTNIIDFVSVSKDGYAGVLAAEPAEEPRSEPGERQCAIGVKLYFNGSARCVLVDDWIPVRADGRMLCAHSDNPNECWVTILEKAFVKLNGGRYTIGGTNPGVDIYHLTGWIPEILTLPATACSPPDSAGSSGSAKVKWEQVWDVMYAGFSSGSCVVCLGTGEIADAVPYGDGNTEGISRSSGIVSDHAYSVLDIKDVLLRGKHRARLLYLKNPWGSVSWIRRFSPSDTKSWTTELQKTLRYVPDRNRDTGKFWIEWSDVLRWFSHLYISWKPSVFGNRVTVHDVWRHDKRFCHSLVPEDMYMSVFNPQFTLTVNFGGQNSAVVWLLLLQHRQNGEDALKYLTMHVFSRDDAVICPPLPDVQGVYNNGECILVKLLVKNEARGEPPAKHMLTGETVVAYNNGRDNTLLVLLSYYNQKVQHAADPADAEALPGEAALEEDGDVRRVDRAELRRQPQQPVELLPQPALPAALRRGGGGGGAAGVQQRHLREPAHLPGAPGDLPRAEGGPPGDLGRVQDPLLLDLPQLPRGAVRADPLRVPPGRLRLLPDRRLLQEPLLDCAAALPALRGLGRDGPPQPARGHQRAAAHGGEHADAGLGQRGGAARRHERLLRDLRGLLGGGAPDAQGALLLLRGQRRVLLPQHGVRHVRRAERALPQDRAQRPSRRLRRRLRPGGVQRPERRQLEDGARLLRVRAPALPEPARGQLHAGRAAAGAAALPADGRRRGDAGHGDPHAVVAVGHHERGRGLGAGAGACGGLGFVARRAGGGLHEAEVVAENGAEGAENVDLVRVNGRAHGVHDGGHDAHAADGANHGLDVAREPEDAELGELDVDLARVVEPQVQLLDLPSVEVDAQLAGCRVGSDEHEPEQRLDGVVAGEALLEGHEVLHEQQHVGLVAHGGVGVDQRAVPGALCDEVAVGDGAGEDLGQGLVVDVVLVEAEVGVQRDHAHRRQHEVPAAGLVVLGGEVVEDLQHLADVLLRLLPHQRERLHRVCVDLAVLGEDRDGFDDVEAALALLDLGEDGDDAGGVAEAVPLRGVEQAHAGLQRGQLQVHVQHLEVLAELVDLHAGHPLAKHLGVRRPRGLVQPGHPVEEQVHHLAALERRAGLGQLPVVLLEQLRDGGLRVAGLAHEGRAPLHGRRLRGVGGAGFALGGRVLRKVLAAESVKDLLRELVHEELQDVQHLAAVEPGEAGDELRQPEQPDGDGHALAVPLEGLGARRGLRDGLELVQQRQHAPNEQPVALRANRDRRQVADDGRLVQGQSGVAVGGPPLGDAGVVDALVVVLGPRHPVLGDHGLQLDGVQHQLAGHLVLRSGRALGHLERGLAVDGVGHEPNDVRLERLAARAGNEVEVHGDDALEHVEHVDGDGQVLLDALNHYDQAVLGDEVALVEDRLVELVRLVEDDGGDQRQLVGLPGDGGELGQGPLEVLQIEDASQLGVLGNGVAVGHHRAHGGEQKGPPREHVVPDGGHVALGGQALAPLADERRRLRHLAPVDAAHHVSKVLHALLHLDEALMQPERHAVGLAEPPGKEEPRVYLARALHHERRRDFVVGLPQREDGGLQLLVDLVDGALRVVEGEDARHVLQPVLRQDLLPILEGVARLHEELVVPGNEGDVPEEVPLAQLLAGLHPAVVPDLGLVEAGDGLGGLTGEGQGAHYGVELALRLLPLGVLEEADGQARFLGDDPRATLVEVGEHGCHAGDVERLREELLFQLVQHFVPRAERHRDVLEDLGRHVHRWVAPDGALHNGFAGETAAEQVLFAAQEATDGVSHLVLLEGGEGVVELREDGSPHL</sequence>
<dbReference type="Proteomes" id="UP001497744">
    <property type="component" value="Unassembled WGS sequence"/>
</dbReference>
<feature type="region of interest" description="Disordered" evidence="5">
    <location>
        <begin position="792"/>
        <end position="831"/>
    </location>
</feature>
<gene>
    <name evidence="7" type="ORF">BcabD6B2_09900</name>
</gene>
<dbReference type="PANTHER" id="PTHR46143:SF1">
    <property type="entry name" value="CALPAIN-7"/>
    <property type="match status" value="1"/>
</dbReference>
<feature type="domain" description="Calpain catalytic" evidence="6">
    <location>
        <begin position="55"/>
        <end position="418"/>
    </location>
</feature>
<proteinExistence type="predicted"/>
<dbReference type="PANTHER" id="PTHR46143">
    <property type="entry name" value="CALPAIN-7"/>
    <property type="match status" value="1"/>
</dbReference>
<evidence type="ECO:0000256" key="2">
    <source>
        <dbReference type="ARBA" id="ARBA00022801"/>
    </source>
</evidence>
<name>A0AAV4LNP9_BABCB</name>